<accession>A4BT11</accession>
<dbReference type="RefSeq" id="WP_005001221.1">
    <property type="nucleotide sequence ID" value="NZ_CH672427.1"/>
</dbReference>
<evidence type="ECO:0000313" key="3">
    <source>
        <dbReference type="EMBL" id="EAR21079.1"/>
    </source>
</evidence>
<dbReference type="CDD" id="cd06974">
    <property type="entry name" value="TerD_like"/>
    <property type="match status" value="1"/>
</dbReference>
<keyword evidence="1" id="KW-0778">Tellurium resistance</keyword>
<proteinExistence type="predicted"/>
<dbReference type="Gene3D" id="2.60.60.30">
    <property type="entry name" value="sav2460 like domains"/>
    <property type="match status" value="1"/>
</dbReference>
<evidence type="ECO:0000256" key="1">
    <source>
        <dbReference type="ARBA" id="ARBA00022686"/>
    </source>
</evidence>
<dbReference type="PANTHER" id="PTHR32097">
    <property type="entry name" value="CAMP-BINDING PROTEIN 1-RELATED"/>
    <property type="match status" value="1"/>
</dbReference>
<dbReference type="HOGENOM" id="CLU_055120_3_2_6"/>
<gene>
    <name evidence="3" type="ORF">NB231_07912</name>
</gene>
<dbReference type="GO" id="GO:0046690">
    <property type="term" value="P:response to tellurium ion"/>
    <property type="evidence" value="ECO:0007669"/>
    <property type="project" value="UniProtKB-KW"/>
</dbReference>
<evidence type="ECO:0000313" key="4">
    <source>
        <dbReference type="Proteomes" id="UP000003374"/>
    </source>
</evidence>
<evidence type="ECO:0000259" key="2">
    <source>
        <dbReference type="Pfam" id="PF02342"/>
    </source>
</evidence>
<dbReference type="AlphaFoldDB" id="A4BT11"/>
<dbReference type="EMBL" id="AAOF01000012">
    <property type="protein sequence ID" value="EAR21079.1"/>
    <property type="molecule type" value="Genomic_DNA"/>
</dbReference>
<dbReference type="OrthoDB" id="570928at2"/>
<organism evidence="3 4">
    <name type="scientific">Nitrococcus mobilis Nb-231</name>
    <dbReference type="NCBI Taxonomy" id="314278"/>
    <lineage>
        <taxon>Bacteria</taxon>
        <taxon>Pseudomonadati</taxon>
        <taxon>Pseudomonadota</taxon>
        <taxon>Gammaproteobacteria</taxon>
        <taxon>Chromatiales</taxon>
        <taxon>Ectothiorhodospiraceae</taxon>
        <taxon>Nitrococcus</taxon>
    </lineage>
</organism>
<dbReference type="PANTHER" id="PTHR32097:SF17">
    <property type="entry name" value="CAMP-BINDING PROTEIN 1-RELATED"/>
    <property type="match status" value="1"/>
</dbReference>
<dbReference type="InterPro" id="IPR051324">
    <property type="entry name" value="Stress/Tellurium_Resist"/>
</dbReference>
<protein>
    <submittedName>
        <fullName evidence="3">Tellurium resistance protein</fullName>
    </submittedName>
</protein>
<sequence>MAIRLEKGQRISLAKEAGTSLAQVFLGLGWGRRTKKGLFGTKEVDVDLDASCLMFEANGQLVDQVWFRQLRSKCQTVQHSGDDRSGGGQADDDNERIQVDLKNLPANVQQLVFTVNSFLADSFKGIPNAFCRLFDVDGKKEIARFNLSLDGGEHTGLVMAKLSRQSGEWEMQAVGAYGEGRTFDKLMPVIAQHL</sequence>
<feature type="domain" description="TerD" evidence="2">
    <location>
        <begin position="1"/>
        <end position="178"/>
    </location>
</feature>
<dbReference type="InterPro" id="IPR003325">
    <property type="entry name" value="TerD"/>
</dbReference>
<comment type="caution">
    <text evidence="3">The sequence shown here is derived from an EMBL/GenBank/DDBJ whole genome shotgun (WGS) entry which is preliminary data.</text>
</comment>
<dbReference type="Proteomes" id="UP000003374">
    <property type="component" value="Unassembled WGS sequence"/>
</dbReference>
<keyword evidence="4" id="KW-1185">Reference proteome</keyword>
<dbReference type="eggNOG" id="COG2310">
    <property type="taxonomic scope" value="Bacteria"/>
</dbReference>
<reference evidence="3 4" key="1">
    <citation type="submission" date="2006-02" db="EMBL/GenBank/DDBJ databases">
        <authorList>
            <person name="Waterbury J."/>
            <person name="Ferriera S."/>
            <person name="Johnson J."/>
            <person name="Kravitz S."/>
            <person name="Halpern A."/>
            <person name="Remington K."/>
            <person name="Beeson K."/>
            <person name="Tran B."/>
            <person name="Rogers Y.-H."/>
            <person name="Friedman R."/>
            <person name="Venter J.C."/>
        </authorList>
    </citation>
    <scope>NUCLEOTIDE SEQUENCE [LARGE SCALE GENOMIC DNA]</scope>
    <source>
        <strain evidence="3 4">Nb-231</strain>
    </source>
</reference>
<dbReference type="Pfam" id="PF02342">
    <property type="entry name" value="TerD"/>
    <property type="match status" value="1"/>
</dbReference>
<name>A4BT11_9GAMM</name>
<dbReference type="STRING" id="314278.NB231_07912"/>